<reference evidence="1 4" key="2">
    <citation type="submission" date="2022-05" db="EMBL/GenBank/DDBJ databases">
        <title>Genome Sequencing of Bee-Associated Microbes.</title>
        <authorList>
            <person name="Dunlap C."/>
        </authorList>
    </citation>
    <scope>NUCLEOTIDE SEQUENCE [LARGE SCALE GENOMIC DNA]</scope>
    <source>
        <strain evidence="1 4">NRRL B-23120</strain>
    </source>
</reference>
<dbReference type="OrthoDB" id="2382018at2"/>
<protein>
    <submittedName>
        <fullName evidence="2">Uncharacterized protein</fullName>
    </submittedName>
</protein>
<organism evidence="2 3">
    <name type="scientific">Paenibacillus chitinolyticus</name>
    <dbReference type="NCBI Taxonomy" id="79263"/>
    <lineage>
        <taxon>Bacteria</taxon>
        <taxon>Bacillati</taxon>
        <taxon>Bacillota</taxon>
        <taxon>Bacilli</taxon>
        <taxon>Bacillales</taxon>
        <taxon>Paenibacillaceae</taxon>
        <taxon>Paenibacillus</taxon>
    </lineage>
</organism>
<dbReference type="Proteomes" id="UP000288943">
    <property type="component" value="Chromosome"/>
</dbReference>
<gene>
    <name evidence="1" type="ORF">M5X16_04815</name>
    <name evidence="2" type="ORF">PC41400_09900</name>
</gene>
<dbReference type="EMBL" id="CP026520">
    <property type="protein sequence ID" value="QAV17962.1"/>
    <property type="molecule type" value="Genomic_DNA"/>
</dbReference>
<evidence type="ECO:0000313" key="4">
    <source>
        <dbReference type="Proteomes" id="UP001527202"/>
    </source>
</evidence>
<keyword evidence="4" id="KW-1185">Reference proteome</keyword>
<proteinExistence type="predicted"/>
<accession>A0A410WUD1</accession>
<sequence>MSHVIKKHVIFKRDKWNMVTVEVNGSRLVAREISDQWGEDTHTFLSRPALMQWARERFPRDLFEGTDEEYDAMMEAFRNV</sequence>
<reference evidence="2 3" key="1">
    <citation type="submission" date="2018-01" db="EMBL/GenBank/DDBJ databases">
        <title>The whole genome sequencing and assembly of Paenibacillus chitinolyticus KCCM 41400 strain.</title>
        <authorList>
            <person name="Kim J.-Y."/>
            <person name="Park M.-K."/>
            <person name="Lee Y.-J."/>
            <person name="Yi H."/>
            <person name="Bahn Y.-S."/>
            <person name="Kim J.F."/>
            <person name="Lee D.-W."/>
        </authorList>
    </citation>
    <scope>NUCLEOTIDE SEQUENCE [LARGE SCALE GENOMIC DNA]</scope>
    <source>
        <strain evidence="2 3">KCCM 41400</strain>
    </source>
</reference>
<dbReference type="GeneID" id="95375119"/>
<name>A0A410WUD1_9BACL</name>
<dbReference type="EMBL" id="JAMDMJ010000004">
    <property type="protein sequence ID" value="MCY9595098.1"/>
    <property type="molecule type" value="Genomic_DNA"/>
</dbReference>
<dbReference type="AlphaFoldDB" id="A0A410WUD1"/>
<evidence type="ECO:0000313" key="1">
    <source>
        <dbReference type="EMBL" id="MCY9595098.1"/>
    </source>
</evidence>
<evidence type="ECO:0000313" key="2">
    <source>
        <dbReference type="EMBL" id="QAV17962.1"/>
    </source>
</evidence>
<evidence type="ECO:0000313" key="3">
    <source>
        <dbReference type="Proteomes" id="UP000288943"/>
    </source>
</evidence>
<dbReference type="Proteomes" id="UP001527202">
    <property type="component" value="Unassembled WGS sequence"/>
</dbReference>
<dbReference type="RefSeq" id="WP_042230882.1">
    <property type="nucleotide sequence ID" value="NZ_CP026520.1"/>
</dbReference>
<dbReference type="KEGG" id="pchi:PC41400_09900"/>